<dbReference type="RefSeq" id="WP_078810555.1">
    <property type="nucleotide sequence ID" value="NZ_FUWM01000018.1"/>
</dbReference>
<dbReference type="OrthoDB" id="6911116at2"/>
<proteinExistence type="predicted"/>
<name>A0A1T4PC15_9FIRM</name>
<evidence type="ECO:0000313" key="3">
    <source>
        <dbReference type="Proteomes" id="UP000190625"/>
    </source>
</evidence>
<reference evidence="3" key="1">
    <citation type="submission" date="2017-02" db="EMBL/GenBank/DDBJ databases">
        <authorList>
            <person name="Varghese N."/>
            <person name="Submissions S."/>
        </authorList>
    </citation>
    <scope>NUCLEOTIDE SEQUENCE [LARGE SCALE GENOMIC DNA]</scope>
    <source>
        <strain evidence="3">ATCC BAA-73</strain>
    </source>
</reference>
<evidence type="ECO:0000256" key="1">
    <source>
        <dbReference type="SAM" id="Coils"/>
    </source>
</evidence>
<accession>A0A1T4PC15</accession>
<dbReference type="EMBL" id="FUWM01000018">
    <property type="protein sequence ID" value="SJZ89052.1"/>
    <property type="molecule type" value="Genomic_DNA"/>
</dbReference>
<dbReference type="Proteomes" id="UP000190625">
    <property type="component" value="Unassembled WGS sequence"/>
</dbReference>
<sequence length="289" mass="33468">MSEIIPIKMLYKYLHFSKEPIQEWDNSTDLLKFLYELHDKDGTVLIDKSTKVNTNYRDYGKKVYNRGKKRLLERIEKLKEVAEKNNIMVTGGKENQTGIINFLEDPIFGWAGKYIVAWDGITGEVLAEDAFFSMTHVLEAESDLKCSIELTTNLYYKQACQVLINFLKDLILPLYFCDNIDDFKDWKAGDYKVPPMKGEEGILSKLVNGGVLPKKTSEYIEELYDALYAYVDGSEHFLINKGLHSDDWLGHSFKQEVFYKWCGFIAETISIGMHLMRLNINQYKNSESI</sequence>
<protein>
    <submittedName>
        <fullName evidence="2">Uncharacterized protein</fullName>
    </submittedName>
</protein>
<keyword evidence="3" id="KW-1185">Reference proteome</keyword>
<evidence type="ECO:0000313" key="2">
    <source>
        <dbReference type="EMBL" id="SJZ89052.1"/>
    </source>
</evidence>
<dbReference type="AlphaFoldDB" id="A0A1T4PC15"/>
<keyword evidence="1" id="KW-0175">Coiled coil</keyword>
<organism evidence="2 3">
    <name type="scientific">Selenihalanaerobacter shriftii</name>
    <dbReference type="NCBI Taxonomy" id="142842"/>
    <lineage>
        <taxon>Bacteria</taxon>
        <taxon>Bacillati</taxon>
        <taxon>Bacillota</taxon>
        <taxon>Clostridia</taxon>
        <taxon>Halanaerobiales</taxon>
        <taxon>Halobacteroidaceae</taxon>
        <taxon>Selenihalanaerobacter</taxon>
    </lineage>
</organism>
<feature type="coiled-coil region" evidence="1">
    <location>
        <begin position="61"/>
        <end position="88"/>
    </location>
</feature>
<gene>
    <name evidence="2" type="ORF">SAMN02745118_02114</name>
</gene>
<dbReference type="STRING" id="142842.SAMN02745118_02114"/>